<dbReference type="EMBL" id="MIQH01000784">
    <property type="protein sequence ID" value="OIR24220.1"/>
    <property type="molecule type" value="Genomic_DNA"/>
</dbReference>
<name>A0A1J5TVL5_9GAMM</name>
<organism evidence="1 2">
    <name type="scientific">Bathymodiolus thermophilus thioautotrophic gill symbiont</name>
    <dbReference type="NCBI Taxonomy" id="2360"/>
    <lineage>
        <taxon>Bacteria</taxon>
        <taxon>Pseudomonadati</taxon>
        <taxon>Pseudomonadota</taxon>
        <taxon>Gammaproteobacteria</taxon>
        <taxon>sulfur-oxidizing symbionts</taxon>
    </lineage>
</organism>
<dbReference type="Proteomes" id="UP000182798">
    <property type="component" value="Unassembled WGS sequence"/>
</dbReference>
<evidence type="ECO:0000313" key="1">
    <source>
        <dbReference type="EMBL" id="OIR24220.1"/>
    </source>
</evidence>
<evidence type="ECO:0000313" key="2">
    <source>
        <dbReference type="Proteomes" id="UP000182798"/>
    </source>
</evidence>
<accession>A0A1J5TVL5</accession>
<reference evidence="2" key="1">
    <citation type="submission" date="2016-09" db="EMBL/GenBank/DDBJ databases">
        <title>Genome Sequence of Bathymodiolus thermophilus sulfur-oxidizing gill endosymbiont.</title>
        <authorList>
            <person name="Ponnudurai R."/>
            <person name="Kleiner M."/>
            <person name="Sayavedra L."/>
            <person name="Thuermer A."/>
            <person name="Felbeck H."/>
            <person name="Schlueter R."/>
            <person name="Schweder T."/>
            <person name="Markert S."/>
        </authorList>
    </citation>
    <scope>NUCLEOTIDE SEQUENCE [LARGE SCALE GENOMIC DNA]</scope>
    <source>
        <strain evidence="2">BAT/CrabSpa'14</strain>
    </source>
</reference>
<protein>
    <submittedName>
        <fullName evidence="1">Uncharacterized protein</fullName>
    </submittedName>
</protein>
<dbReference type="RefSeq" id="WP_071564872.1">
    <property type="nucleotide sequence ID" value="NZ_MIQH01000784.1"/>
</dbReference>
<proteinExistence type="predicted"/>
<gene>
    <name evidence="1" type="ORF">BGC33_02900</name>
</gene>
<sequence length="74" mass="8277">MQITPIATIPNLHTTAKAIKIDKGIGILPSYIYQNAINTEKLEVVNASKNTIGTNNMFNFLQKKDLKNKDITLF</sequence>
<dbReference type="AlphaFoldDB" id="A0A1J5TVL5"/>
<comment type="caution">
    <text evidence="1">The sequence shown here is derived from an EMBL/GenBank/DDBJ whole genome shotgun (WGS) entry which is preliminary data.</text>
</comment>